<evidence type="ECO:0000256" key="1">
    <source>
        <dbReference type="SAM" id="MobiDB-lite"/>
    </source>
</evidence>
<reference evidence="2 3" key="1">
    <citation type="submission" date="2023-07" db="EMBL/GenBank/DDBJ databases">
        <title>Genomic Encyclopedia of Type Strains, Phase IV (KMG-IV): sequencing the most valuable type-strain genomes for metagenomic binning, comparative biology and taxonomic classification.</title>
        <authorList>
            <person name="Goeker M."/>
        </authorList>
    </citation>
    <scope>NUCLEOTIDE SEQUENCE [LARGE SCALE GENOMIC DNA]</scope>
    <source>
        <strain evidence="2 3">DSM 46876</strain>
    </source>
</reference>
<evidence type="ECO:0000313" key="3">
    <source>
        <dbReference type="Proteomes" id="UP001238450"/>
    </source>
</evidence>
<organism evidence="2 3">
    <name type="scientific">Croceifilum oryzae</name>
    <dbReference type="NCBI Taxonomy" id="1553429"/>
    <lineage>
        <taxon>Bacteria</taxon>
        <taxon>Bacillati</taxon>
        <taxon>Bacillota</taxon>
        <taxon>Bacilli</taxon>
        <taxon>Bacillales</taxon>
        <taxon>Thermoactinomycetaceae</taxon>
        <taxon>Croceifilum</taxon>
    </lineage>
</organism>
<feature type="region of interest" description="Disordered" evidence="1">
    <location>
        <begin position="1"/>
        <end position="29"/>
    </location>
</feature>
<comment type="caution">
    <text evidence="2">The sequence shown here is derived from an EMBL/GenBank/DDBJ whole genome shotgun (WGS) entry which is preliminary data.</text>
</comment>
<dbReference type="AlphaFoldDB" id="A0AAJ1TE35"/>
<proteinExistence type="predicted"/>
<name>A0AAJ1TE35_9BACL</name>
<protein>
    <submittedName>
        <fullName evidence="2">Uncharacterized protein</fullName>
    </submittedName>
</protein>
<sequence length="39" mass="4088">MFSRGSKPVTKSVTTGEVRRTTNDGLGPAPIVTARAAAW</sequence>
<accession>A0AAJ1TE35</accession>
<dbReference type="EMBL" id="JAUSUV010000003">
    <property type="protein sequence ID" value="MDQ0416804.1"/>
    <property type="molecule type" value="Genomic_DNA"/>
</dbReference>
<gene>
    <name evidence="2" type="ORF">J2Z48_000971</name>
</gene>
<keyword evidence="3" id="KW-1185">Reference proteome</keyword>
<dbReference type="Proteomes" id="UP001238450">
    <property type="component" value="Unassembled WGS sequence"/>
</dbReference>
<evidence type="ECO:0000313" key="2">
    <source>
        <dbReference type="EMBL" id="MDQ0416804.1"/>
    </source>
</evidence>